<protein>
    <recommendedName>
        <fullName evidence="4">Dentin sialophosphoprotein-related</fullName>
    </recommendedName>
</protein>
<feature type="region of interest" description="Disordered" evidence="1">
    <location>
        <begin position="968"/>
        <end position="988"/>
    </location>
</feature>
<feature type="region of interest" description="Disordered" evidence="1">
    <location>
        <begin position="1014"/>
        <end position="1033"/>
    </location>
</feature>
<dbReference type="Proteomes" id="UP000886885">
    <property type="component" value="Chromosome 12A"/>
</dbReference>
<feature type="compositionally biased region" description="Polar residues" evidence="1">
    <location>
        <begin position="762"/>
        <end position="771"/>
    </location>
</feature>
<accession>A0A8X8C9K3</accession>
<feature type="compositionally biased region" description="Polar residues" evidence="1">
    <location>
        <begin position="732"/>
        <end position="749"/>
    </location>
</feature>
<feature type="compositionally biased region" description="Polar residues" evidence="1">
    <location>
        <begin position="631"/>
        <end position="641"/>
    </location>
</feature>
<sequence length="1834" mass="200426">MPGNEVGDRIHNFLGQDNWSQGQHQSQTVDGAWSGPNNNPWAGSQRQIGTPLISNLKNDNVHQPADTERGGESSSVQLGMYFSHSNPRPEFARSQGQSQQPPLNGYMHGHQVLQTNQNEENFLGVDTESDRRSMTSKGFSMLDSQLADGPEFLKKNSVRMDFNESPVNYDFFGGQQQISSQHPGMLQSFPRQQPGISDMQLLQHQFMLKKIQEMQWQQELQKQEDARKLNSVNQASAFAKQAAGNSQPLINGIPIHGTSKFSLQPELMAASTNWPQQGVPPVMQGSVRGHMVSPEQGQALPHIVGMVPQQADHSLYGVPISATSLTPSQYSPVQMDKPLMQRVSDSSNSLTNNQYAFPEQVSVRDGALISRQGYQGKMIASSDGHGTNSGFKLENLQQVNPQQSNEPVQEICMRQDLAGPSEISEEETMIQVAPSQNVATLDPTEAKILFGSDDNLWDAFGRTANMGSGGYNMLDGTDFFSTLPSVQSGSWSALMQSAVAETSSSDTRLQEEWSGVTYQKSEPPAVNQQTPTANDISKQNSNWADNSLPSASSLNTRPIPVSRETNTGMSYNNIRGVHQSGVNTSHEQSERLRTASLRHTQQFPGEETKWSDRRLLQKAAVEGSHFYGKATHSSDAASNAKNIPGSWSNQQSMPSYSSSGQPLTSRSGWNFMDSASPITTDALKYQGNEKSFQDSQNADKKSPMFEVMGLGADIWKTTSVSNSTAELEHAKSSTTSPLVNQEDTNTNNVAALPDPSTERASMESSKQLSKSNNIDIWKHAGFSMNHKGNEVVGKCQPHMVKNDHTFESSRNSSLANRAVETQEAQRSNTKDNTTDSFPNITHHASAFGARENTWLGANDSCSLSRGKQKPSSPIGRKPSGSRKFQYHPMGDLDADMEPSYGTNLVANSQSIPQQVCQGLKGLDQGYGSYPNFPSHAARDSVEIEKGHLSGFQGETKGLDEMPPKSIPSGSAPGLSTPFDRSVRAPSKTMTSNRNMLELLHKVDQLSEQGNEMHFNSANHNLSSKMPEAETSDASFHVQRDQSPASQAFGLQLAPPSQRGLIPEHALPSQSPTNAIISTRLAPTSSVQFLIPHETSHGHLWNALCSTSIHSGNSAQRNFSAAFPPGFPYSRNHLSNQHKTDTGGHTTTSKCVNESFDQFSSQQKQTDESSERDQTNQSALPSVSESSRHASHSDNASSPDHARDSAQQFPVLEVAPAPQRNALSQDAVSSKMSPTMWTSVPSQLHPFGSQPFQTSSSMFKSNLLSHNSSGPTLTLPQKPDNHIMQVGGSSQAESGSRLMNSHGFLGKEQPAKGDHMQQVSPENDRAQNTMSASHEKGSVLNHLTETSLSNLASTQKQIEAFGRSLKPNNNLHQNYPLLHQMQGMENEEVDNGNRSLKRFRSPDAPVDPQLVTQGGQQFYGHNNMVRDALADCTPIPPGDSKMLSFLAKTADVLDTNAPSKEMLAFGRHDSQSFAGRNGAVSVRGEHSQISPQMAPSWFDQYGTFKNGQILRMHDAQRTISMNTSEMPFTAGRPDDRSHAHSSIEQGNAAAAAAAAASQFGIVQKGSTCSSIASEKFSSPQSLQPDSGDVSLVVMRPKKRKIAVSELVPWHKEVMHGPQRLQNVSVVEVDWAQATNRLTEKVEDEVEMVDDGLPVLRSKRRLILTTQLMQILLRPALASVFSADATLHYENAAYFVARSTLGDACSKLSCTGSDTPAPSNSRDLLPEKIKSPDKSVDQYFSKVMEDLISRTRKLESDLLRLDKRASVSDLRLECQDLERFSVINRFAKFHGRGQGDGAESSSSSDASGNAQKCLQRYVTALPMPRNLPDRTQCLSL</sequence>
<feature type="compositionally biased region" description="Polar residues" evidence="1">
    <location>
        <begin position="1131"/>
        <end position="1163"/>
    </location>
</feature>
<feature type="region of interest" description="Disordered" evidence="1">
    <location>
        <begin position="859"/>
        <end position="886"/>
    </location>
</feature>
<feature type="region of interest" description="Disordered" evidence="1">
    <location>
        <begin position="805"/>
        <end position="840"/>
    </location>
</feature>
<feature type="region of interest" description="Disordered" evidence="1">
    <location>
        <begin position="630"/>
        <end position="672"/>
    </location>
</feature>
<feature type="region of interest" description="Disordered" evidence="1">
    <location>
        <begin position="79"/>
        <end position="100"/>
    </location>
</feature>
<comment type="caution">
    <text evidence="2">The sequence shown here is derived from an EMBL/GenBank/DDBJ whole genome shotgun (WGS) entry which is preliminary data.</text>
</comment>
<dbReference type="EMBL" id="JAAWWB010000023">
    <property type="protein sequence ID" value="KAG6753936.1"/>
    <property type="molecule type" value="Genomic_DNA"/>
</dbReference>
<feature type="compositionally biased region" description="Low complexity" evidence="1">
    <location>
        <begin position="646"/>
        <end position="661"/>
    </location>
</feature>
<organism evidence="2 3">
    <name type="scientific">Populus tomentosa</name>
    <name type="common">Chinese white poplar</name>
    <dbReference type="NCBI Taxonomy" id="118781"/>
    <lineage>
        <taxon>Eukaryota</taxon>
        <taxon>Viridiplantae</taxon>
        <taxon>Streptophyta</taxon>
        <taxon>Embryophyta</taxon>
        <taxon>Tracheophyta</taxon>
        <taxon>Spermatophyta</taxon>
        <taxon>Magnoliopsida</taxon>
        <taxon>eudicotyledons</taxon>
        <taxon>Gunneridae</taxon>
        <taxon>Pentapetalae</taxon>
        <taxon>rosids</taxon>
        <taxon>fabids</taxon>
        <taxon>Malpighiales</taxon>
        <taxon>Salicaceae</taxon>
        <taxon>Saliceae</taxon>
        <taxon>Populus</taxon>
    </lineage>
</organism>
<gene>
    <name evidence="2" type="ORF">POTOM_041943</name>
</gene>
<feature type="compositionally biased region" description="Polar residues" evidence="1">
    <location>
        <begin position="517"/>
        <end position="556"/>
    </location>
</feature>
<proteinExistence type="predicted"/>
<evidence type="ECO:0000313" key="3">
    <source>
        <dbReference type="Proteomes" id="UP000886885"/>
    </source>
</evidence>
<evidence type="ECO:0000256" key="1">
    <source>
        <dbReference type="SAM" id="MobiDB-lite"/>
    </source>
</evidence>
<dbReference type="PANTHER" id="PTHR31267">
    <property type="entry name" value="DENTIN SIALOPHOSPHOPROTEIN-LIKE PROTEIN"/>
    <property type="match status" value="1"/>
</dbReference>
<feature type="compositionally biased region" description="Basic and acidic residues" evidence="1">
    <location>
        <begin position="1164"/>
        <end position="1173"/>
    </location>
</feature>
<evidence type="ECO:0008006" key="4">
    <source>
        <dbReference type="Google" id="ProtNLM"/>
    </source>
</evidence>
<dbReference type="OrthoDB" id="1630099at2759"/>
<feature type="compositionally biased region" description="Polar residues" evidence="1">
    <location>
        <begin position="1014"/>
        <end position="1023"/>
    </location>
</feature>
<feature type="region of interest" description="Disordered" evidence="1">
    <location>
        <begin position="1129"/>
        <end position="1204"/>
    </location>
</feature>
<name>A0A8X8C9K3_POPTO</name>
<feature type="compositionally biased region" description="Polar residues" evidence="1">
    <location>
        <begin position="563"/>
        <end position="572"/>
    </location>
</feature>
<feature type="region of interest" description="Disordered" evidence="1">
    <location>
        <begin position="517"/>
        <end position="572"/>
    </location>
</feature>
<feature type="region of interest" description="Disordered" evidence="1">
    <location>
        <begin position="15"/>
        <end position="46"/>
    </location>
</feature>
<dbReference type="PANTHER" id="PTHR31267:SF7">
    <property type="entry name" value="DENTIN SIALOPHOSPHOPROTEIN-LIKE PROTEIN"/>
    <property type="match status" value="1"/>
</dbReference>
<reference evidence="2" key="1">
    <citation type="journal article" date="2020" name="bioRxiv">
        <title>Hybrid origin of Populus tomentosa Carr. identified through genome sequencing and phylogenomic analysis.</title>
        <authorList>
            <person name="An X."/>
            <person name="Gao K."/>
            <person name="Chen Z."/>
            <person name="Li J."/>
            <person name="Yang X."/>
            <person name="Yang X."/>
            <person name="Zhou J."/>
            <person name="Guo T."/>
            <person name="Zhao T."/>
            <person name="Huang S."/>
            <person name="Miao D."/>
            <person name="Khan W.U."/>
            <person name="Rao P."/>
            <person name="Ye M."/>
            <person name="Lei B."/>
            <person name="Liao W."/>
            <person name="Wang J."/>
            <person name="Ji L."/>
            <person name="Li Y."/>
            <person name="Guo B."/>
            <person name="Mustafa N.S."/>
            <person name="Li S."/>
            <person name="Yun Q."/>
            <person name="Keller S.R."/>
            <person name="Mao J."/>
            <person name="Zhang R."/>
            <person name="Strauss S.H."/>
        </authorList>
    </citation>
    <scope>NUCLEOTIDE SEQUENCE</scope>
    <source>
        <strain evidence="2">GM15</strain>
        <tissue evidence="2">Leaf</tissue>
    </source>
</reference>
<feature type="region of interest" description="Disordered" evidence="1">
    <location>
        <begin position="726"/>
        <end position="771"/>
    </location>
</feature>
<evidence type="ECO:0000313" key="2">
    <source>
        <dbReference type="EMBL" id="KAG6753936.1"/>
    </source>
</evidence>
<keyword evidence="3" id="KW-1185">Reference proteome</keyword>
<feature type="compositionally biased region" description="Polar residues" evidence="1">
    <location>
        <begin position="859"/>
        <end position="871"/>
    </location>
</feature>